<evidence type="ECO:0000313" key="4">
    <source>
        <dbReference type="EMBL" id="MDX8419042.1"/>
    </source>
</evidence>
<proteinExistence type="predicted"/>
<dbReference type="InterPro" id="IPR006047">
    <property type="entry name" value="GH13_cat_dom"/>
</dbReference>
<accession>A0AB35U5J0</accession>
<dbReference type="GO" id="GO:0016798">
    <property type="term" value="F:hydrolase activity, acting on glycosyl bonds"/>
    <property type="evidence" value="ECO:0007669"/>
    <property type="project" value="UniProtKB-KW"/>
</dbReference>
<dbReference type="SUPFAM" id="SSF51445">
    <property type="entry name" value="(Trans)glycosidases"/>
    <property type="match status" value="1"/>
</dbReference>
<keyword evidence="5" id="KW-1185">Reference proteome</keyword>
<name>A0AB35U5J0_9FIRM</name>
<dbReference type="InterPro" id="IPR017853">
    <property type="entry name" value="GH"/>
</dbReference>
<dbReference type="PANTHER" id="PTHR10357:SF210">
    <property type="entry name" value="MALTODEXTRIN GLUCOSIDASE"/>
    <property type="match status" value="1"/>
</dbReference>
<dbReference type="RefSeq" id="WP_370595593.1">
    <property type="nucleotide sequence ID" value="NZ_JALBUR010000004.1"/>
</dbReference>
<evidence type="ECO:0000256" key="1">
    <source>
        <dbReference type="ARBA" id="ARBA00022801"/>
    </source>
</evidence>
<gene>
    <name evidence="4" type="ORF">MOZ60_02915</name>
</gene>
<dbReference type="GO" id="GO:0005975">
    <property type="term" value="P:carbohydrate metabolic process"/>
    <property type="evidence" value="ECO:0007669"/>
    <property type="project" value="InterPro"/>
</dbReference>
<dbReference type="Gene3D" id="3.90.400.10">
    <property type="entry name" value="Oligo-1,6-glucosidase, Domain 2"/>
    <property type="match status" value="1"/>
</dbReference>
<dbReference type="Pfam" id="PF00128">
    <property type="entry name" value="Alpha-amylase"/>
    <property type="match status" value="1"/>
</dbReference>
<evidence type="ECO:0000259" key="3">
    <source>
        <dbReference type="SMART" id="SM00642"/>
    </source>
</evidence>
<dbReference type="InterPro" id="IPR045857">
    <property type="entry name" value="O16G_dom_2"/>
</dbReference>
<dbReference type="SMART" id="SM00642">
    <property type="entry name" value="Aamy"/>
    <property type="match status" value="1"/>
</dbReference>
<dbReference type="EMBL" id="JALBUR010000004">
    <property type="protein sequence ID" value="MDX8419042.1"/>
    <property type="molecule type" value="Genomic_DNA"/>
</dbReference>
<dbReference type="Gene3D" id="3.20.20.80">
    <property type="entry name" value="Glycosidases"/>
    <property type="match status" value="1"/>
</dbReference>
<organism evidence="4 5">
    <name type="scientific">Grylomicrobium aquisgranensis</name>
    <dbReference type="NCBI Taxonomy" id="2926318"/>
    <lineage>
        <taxon>Bacteria</taxon>
        <taxon>Bacillati</taxon>
        <taxon>Bacillota</taxon>
        <taxon>Erysipelotrichia</taxon>
        <taxon>Erysipelotrichales</taxon>
        <taxon>Erysipelotrichaceae</taxon>
        <taxon>Grylomicrobium</taxon>
    </lineage>
</organism>
<protein>
    <submittedName>
        <fullName evidence="4">Alpha-amylase family glycosyl hydrolase</fullName>
    </submittedName>
</protein>
<dbReference type="CDD" id="cd11353">
    <property type="entry name" value="AmyAc_euk_bac_CMD_like"/>
    <property type="match status" value="1"/>
</dbReference>
<evidence type="ECO:0000256" key="2">
    <source>
        <dbReference type="ARBA" id="ARBA00023295"/>
    </source>
</evidence>
<reference evidence="4 5" key="1">
    <citation type="submission" date="2022-03" db="EMBL/GenBank/DDBJ databases">
        <title>Novel taxa within the pig intestine.</title>
        <authorList>
            <person name="Wylensek D."/>
            <person name="Bishof K."/>
            <person name="Afrizal A."/>
            <person name="Clavel T."/>
        </authorList>
    </citation>
    <scope>NUCLEOTIDE SEQUENCE [LARGE SCALE GENOMIC DNA]</scope>
    <source>
        <strain evidence="4 5">CLA-KB-P133</strain>
    </source>
</reference>
<keyword evidence="2" id="KW-0326">Glycosidase</keyword>
<feature type="domain" description="Glycosyl hydrolase family 13 catalytic" evidence="3">
    <location>
        <begin position="9"/>
        <end position="352"/>
    </location>
</feature>
<sequence length="436" mass="50756">MDFNQIFYQIYPLGLCDCPHENDGVVSHRVLHVLDFVPHLQKLGVTAVWFAPVFDSDRHGYDTRDYHKIDVRLGTNEDFRQVCDALHQAGIKVVLDGVFNHVGRGFWAFRDVQEKKWDSPYSDWFYINYNDTWAKDGFTYQNWEGHDELVKLNLQNPEVCKYLLDSIDLWEQEFHIDGLRLDVAYMVDRNFLRQLHDHVQNYGKDFLLLGEMIGGDYNVLLNDCHLDSVTNYECRKGIYSSLNSHNLFEIAYSYNRQFGNDPWTLYRGRHLLSFVDNHDVNRIASVLQDPRDLPLAYALVYAMPGMPCIYYGSEWGAQGKKTNDSDDPLRPYFDKPEWNALTDTIAAMSKMRLSHRVFADGDYEQIMVKNEQLIFARHSEEGQLTFAINISDAPIHLDADFKVQEGTELLTNKKINFQNGVDLDGKAAYFWFTPNH</sequence>
<dbReference type="Proteomes" id="UP001286174">
    <property type="component" value="Unassembled WGS sequence"/>
</dbReference>
<dbReference type="AlphaFoldDB" id="A0AB35U5J0"/>
<dbReference type="PANTHER" id="PTHR10357">
    <property type="entry name" value="ALPHA-AMYLASE FAMILY MEMBER"/>
    <property type="match status" value="1"/>
</dbReference>
<evidence type="ECO:0000313" key="5">
    <source>
        <dbReference type="Proteomes" id="UP001286174"/>
    </source>
</evidence>
<keyword evidence="1 4" id="KW-0378">Hydrolase</keyword>
<dbReference type="SUPFAM" id="SSF51011">
    <property type="entry name" value="Glycosyl hydrolase domain"/>
    <property type="match status" value="1"/>
</dbReference>
<comment type="caution">
    <text evidence="4">The sequence shown here is derived from an EMBL/GenBank/DDBJ whole genome shotgun (WGS) entry which is preliminary data.</text>
</comment>